<organism evidence="2 3">
    <name type="scientific">Tanacetum coccineum</name>
    <dbReference type="NCBI Taxonomy" id="301880"/>
    <lineage>
        <taxon>Eukaryota</taxon>
        <taxon>Viridiplantae</taxon>
        <taxon>Streptophyta</taxon>
        <taxon>Embryophyta</taxon>
        <taxon>Tracheophyta</taxon>
        <taxon>Spermatophyta</taxon>
        <taxon>Magnoliopsida</taxon>
        <taxon>eudicotyledons</taxon>
        <taxon>Gunneridae</taxon>
        <taxon>Pentapetalae</taxon>
        <taxon>asterids</taxon>
        <taxon>campanulids</taxon>
        <taxon>Asterales</taxon>
        <taxon>Asteraceae</taxon>
        <taxon>Asteroideae</taxon>
        <taxon>Anthemideae</taxon>
        <taxon>Anthemidinae</taxon>
        <taxon>Tanacetum</taxon>
    </lineage>
</organism>
<evidence type="ECO:0000313" key="3">
    <source>
        <dbReference type="Proteomes" id="UP001151760"/>
    </source>
</evidence>
<evidence type="ECO:0000313" key="2">
    <source>
        <dbReference type="EMBL" id="GJS77474.1"/>
    </source>
</evidence>
<name>A0ABQ4YI48_9ASTR</name>
<keyword evidence="1" id="KW-1133">Transmembrane helix</keyword>
<evidence type="ECO:0000256" key="1">
    <source>
        <dbReference type="SAM" id="Phobius"/>
    </source>
</evidence>
<reference evidence="2" key="1">
    <citation type="journal article" date="2022" name="Int. J. Mol. Sci.">
        <title>Draft Genome of Tanacetum Coccineum: Genomic Comparison of Closely Related Tanacetum-Family Plants.</title>
        <authorList>
            <person name="Yamashiro T."/>
            <person name="Shiraishi A."/>
            <person name="Nakayama K."/>
            <person name="Satake H."/>
        </authorList>
    </citation>
    <scope>NUCLEOTIDE SEQUENCE</scope>
</reference>
<accession>A0ABQ4YI48</accession>
<keyword evidence="1" id="KW-0472">Membrane</keyword>
<keyword evidence="3" id="KW-1185">Reference proteome</keyword>
<keyword evidence="1" id="KW-0812">Transmembrane</keyword>
<comment type="caution">
    <text evidence="2">The sequence shown here is derived from an EMBL/GenBank/DDBJ whole genome shotgun (WGS) entry which is preliminary data.</text>
</comment>
<dbReference type="EMBL" id="BQNB010010450">
    <property type="protein sequence ID" value="GJS77474.1"/>
    <property type="molecule type" value="Genomic_DNA"/>
</dbReference>
<reference evidence="2" key="2">
    <citation type="submission" date="2022-01" db="EMBL/GenBank/DDBJ databases">
        <authorList>
            <person name="Yamashiro T."/>
            <person name="Shiraishi A."/>
            <person name="Satake H."/>
            <person name="Nakayama K."/>
        </authorList>
    </citation>
    <scope>NUCLEOTIDE SEQUENCE</scope>
</reference>
<gene>
    <name evidence="2" type="ORF">Tco_0727355</name>
</gene>
<feature type="transmembrane region" description="Helical" evidence="1">
    <location>
        <begin position="70"/>
        <end position="95"/>
    </location>
</feature>
<dbReference type="Proteomes" id="UP001151760">
    <property type="component" value="Unassembled WGS sequence"/>
</dbReference>
<sequence length="250" mass="29301">MASLNTAKAYPKWDSLKETKESWQIRVCRDSRFLNKARIYVSPCTTQHPTIPDSKDGKIIDSGRAFLLSWFPLLISINYALHGLSSLVLILMCMIKMMERGDDHEQFGQQQSVCHIPTIWNFHHRASLILSDWMICISTKQEICQRIWRIKEYREEPTKRRPIGVTFVFKCMWFDINFGSTNKKLCIAFEKLMLEKFQMSSMRELALLFGIYSVARSKEGIFIVQDKCHDWFYDAILLLRRPDIMLAVCA</sequence>
<protein>
    <submittedName>
        <fullName evidence="2">Uncharacterized protein</fullName>
    </submittedName>
</protein>
<proteinExistence type="predicted"/>